<proteinExistence type="predicted"/>
<reference evidence="2 3" key="1">
    <citation type="submission" date="2023-09" db="EMBL/GenBank/DDBJ databases">
        <authorList>
            <person name="Wang M."/>
        </authorList>
    </citation>
    <scope>NUCLEOTIDE SEQUENCE [LARGE SCALE GENOMIC DNA]</scope>
    <source>
        <strain evidence="2">GT-2023</strain>
        <tissue evidence="2">Liver</tissue>
    </source>
</reference>
<feature type="compositionally biased region" description="Basic and acidic residues" evidence="1">
    <location>
        <begin position="59"/>
        <end position="75"/>
    </location>
</feature>
<sequence>MACSDARLHLCANQCQPMPTAPPSSTASLGHSHGCAGVTADCAPRTEAQEGHAVPLLGPRERREETLVTNDKDSCTHPSTFTSVPLHKRRTRD</sequence>
<accession>A0ABR3LM52</accession>
<protein>
    <submittedName>
        <fullName evidence="2">Uncharacterized protein</fullName>
    </submittedName>
</protein>
<comment type="caution">
    <text evidence="2">The sequence shown here is derived from an EMBL/GenBank/DDBJ whole genome shotgun (WGS) entry which is preliminary data.</text>
</comment>
<feature type="region of interest" description="Disordered" evidence="1">
    <location>
        <begin position="49"/>
        <end position="93"/>
    </location>
</feature>
<keyword evidence="3" id="KW-1185">Reference proteome</keyword>
<evidence type="ECO:0000313" key="2">
    <source>
        <dbReference type="EMBL" id="KAL1253485.1"/>
    </source>
</evidence>
<dbReference type="Proteomes" id="UP001558613">
    <property type="component" value="Unassembled WGS sequence"/>
</dbReference>
<evidence type="ECO:0000313" key="3">
    <source>
        <dbReference type="Proteomes" id="UP001558613"/>
    </source>
</evidence>
<name>A0ABR3LM52_9TELE</name>
<evidence type="ECO:0000256" key="1">
    <source>
        <dbReference type="SAM" id="MobiDB-lite"/>
    </source>
</evidence>
<organism evidence="2 3">
    <name type="scientific">Cirrhinus molitorella</name>
    <name type="common">mud carp</name>
    <dbReference type="NCBI Taxonomy" id="172907"/>
    <lineage>
        <taxon>Eukaryota</taxon>
        <taxon>Metazoa</taxon>
        <taxon>Chordata</taxon>
        <taxon>Craniata</taxon>
        <taxon>Vertebrata</taxon>
        <taxon>Euteleostomi</taxon>
        <taxon>Actinopterygii</taxon>
        <taxon>Neopterygii</taxon>
        <taxon>Teleostei</taxon>
        <taxon>Ostariophysi</taxon>
        <taxon>Cypriniformes</taxon>
        <taxon>Cyprinidae</taxon>
        <taxon>Labeoninae</taxon>
        <taxon>Labeonini</taxon>
        <taxon>Cirrhinus</taxon>
    </lineage>
</organism>
<gene>
    <name evidence="2" type="ORF">QQF64_018178</name>
</gene>
<dbReference type="EMBL" id="JAYMGO010000021">
    <property type="protein sequence ID" value="KAL1253485.1"/>
    <property type="molecule type" value="Genomic_DNA"/>
</dbReference>